<dbReference type="InterPro" id="IPR025404">
    <property type="entry name" value="DUF4130"/>
</dbReference>
<sequence>MLDRPNLIYYYDGSFEGLMCCVFESYIKNELPVTILLNDKSQMTLFMSKEIETDSKNALRVIKSIPSKMGKTAFDFIKRAFLTCLIDKEINILLFMRLGYKHGSKIMSMLSNDVVNTLFKAVTHLDKESHLFKGFIRFSAFKDGLVSEIEPKNYVLPLLIEHFANRYPEEHFLIHDKTHNMALIYEPYKASILPVENMKLPCLTEEEKHFRKLWTHYYKTVEIEGRHNPKCRMTHMPKRYWRYLTEFQTY</sequence>
<dbReference type="KEGG" id="crw:CROST_042780"/>
<dbReference type="STRING" id="84029.CROST_01510"/>
<dbReference type="Pfam" id="PF13566">
    <property type="entry name" value="DUF4130"/>
    <property type="match status" value="1"/>
</dbReference>
<evidence type="ECO:0000313" key="3">
    <source>
        <dbReference type="Proteomes" id="UP000190951"/>
    </source>
</evidence>
<evidence type="ECO:0000313" key="2">
    <source>
        <dbReference type="EMBL" id="URZ13512.1"/>
    </source>
</evidence>
<dbReference type="Proteomes" id="UP000190951">
    <property type="component" value="Chromosome"/>
</dbReference>
<reference evidence="2 3" key="1">
    <citation type="submission" date="2022-04" db="EMBL/GenBank/DDBJ databases">
        <title>Genome sequence of C. roseum typestrain.</title>
        <authorList>
            <person name="Poehlein A."/>
            <person name="Schoch T."/>
            <person name="Duerre P."/>
            <person name="Daniel R."/>
        </authorList>
    </citation>
    <scope>NUCLEOTIDE SEQUENCE [LARGE SCALE GENOMIC DNA]</scope>
    <source>
        <strain evidence="2 3">DSM 7320</strain>
    </source>
</reference>
<evidence type="ECO:0000259" key="1">
    <source>
        <dbReference type="Pfam" id="PF13566"/>
    </source>
</evidence>
<organism evidence="2 3">
    <name type="scientific">Clostridium felsineum</name>
    <dbReference type="NCBI Taxonomy" id="36839"/>
    <lineage>
        <taxon>Bacteria</taxon>
        <taxon>Bacillati</taxon>
        <taxon>Bacillota</taxon>
        <taxon>Clostridia</taxon>
        <taxon>Eubacteriales</taxon>
        <taxon>Clostridiaceae</taxon>
        <taxon>Clostridium</taxon>
    </lineage>
</organism>
<feature type="domain" description="DUF4130" evidence="1">
    <location>
        <begin position="89"/>
        <end position="246"/>
    </location>
</feature>
<protein>
    <recommendedName>
        <fullName evidence="1">DUF4130 domain-containing protein</fullName>
    </recommendedName>
</protein>
<dbReference type="RefSeq" id="WP_077835616.1">
    <property type="nucleotide sequence ID" value="NZ_CP096983.1"/>
</dbReference>
<dbReference type="NCBIfam" id="TIGR03915">
    <property type="entry name" value="SAM_7_link_chp"/>
    <property type="match status" value="1"/>
</dbReference>
<gene>
    <name evidence="2" type="ORF">CROST_042780</name>
</gene>
<dbReference type="AlphaFoldDB" id="A0A1S8LQU9"/>
<proteinExistence type="predicted"/>
<dbReference type="InterPro" id="IPR023875">
    <property type="entry name" value="DNA_repair_put"/>
</dbReference>
<accession>A0A1S8LQU9</accession>
<keyword evidence="3" id="KW-1185">Reference proteome</keyword>
<dbReference type="EMBL" id="CP096983">
    <property type="protein sequence ID" value="URZ13512.1"/>
    <property type="molecule type" value="Genomic_DNA"/>
</dbReference>
<name>A0A1S8LQU9_9CLOT</name>